<protein>
    <submittedName>
        <fullName evidence="2">Uncharacterized protein</fullName>
    </submittedName>
</protein>
<evidence type="ECO:0000256" key="1">
    <source>
        <dbReference type="SAM" id="MobiDB-lite"/>
    </source>
</evidence>
<reference evidence="2 3" key="1">
    <citation type="journal article" date="2018" name="Cell">
        <title>The Chara Genome: Secondary Complexity and Implications for Plant Terrestrialization.</title>
        <authorList>
            <person name="Nishiyama T."/>
            <person name="Sakayama H."/>
            <person name="Vries J.D."/>
            <person name="Buschmann H."/>
            <person name="Saint-Marcoux D."/>
            <person name="Ullrich K.K."/>
            <person name="Haas F.B."/>
            <person name="Vanderstraeten L."/>
            <person name="Becker D."/>
            <person name="Lang D."/>
            <person name="Vosolsobe S."/>
            <person name="Rombauts S."/>
            <person name="Wilhelmsson P.K.I."/>
            <person name="Janitza P."/>
            <person name="Kern R."/>
            <person name="Heyl A."/>
            <person name="Rumpler F."/>
            <person name="Villalobos L.I.A.C."/>
            <person name="Clay J.M."/>
            <person name="Skokan R."/>
            <person name="Toyoda A."/>
            <person name="Suzuki Y."/>
            <person name="Kagoshima H."/>
            <person name="Schijlen E."/>
            <person name="Tajeshwar N."/>
            <person name="Catarino B."/>
            <person name="Hetherington A.J."/>
            <person name="Saltykova A."/>
            <person name="Bonnot C."/>
            <person name="Breuninger H."/>
            <person name="Symeonidi A."/>
            <person name="Radhakrishnan G.V."/>
            <person name="Van Nieuwerburgh F."/>
            <person name="Deforce D."/>
            <person name="Chang C."/>
            <person name="Karol K.G."/>
            <person name="Hedrich R."/>
            <person name="Ulvskov P."/>
            <person name="Glockner G."/>
            <person name="Delwiche C.F."/>
            <person name="Petrasek J."/>
            <person name="Van de Peer Y."/>
            <person name="Friml J."/>
            <person name="Beilby M."/>
            <person name="Dolan L."/>
            <person name="Kohara Y."/>
            <person name="Sugano S."/>
            <person name="Fujiyama A."/>
            <person name="Delaux P.-M."/>
            <person name="Quint M."/>
            <person name="TheiBen G."/>
            <person name="Hagemann M."/>
            <person name="Harholt J."/>
            <person name="Dunand C."/>
            <person name="Zachgo S."/>
            <person name="Langdale J."/>
            <person name="Maumus F."/>
            <person name="Straeten D.V.D."/>
            <person name="Gould S.B."/>
            <person name="Rensing S.A."/>
        </authorList>
    </citation>
    <scope>NUCLEOTIDE SEQUENCE [LARGE SCALE GENOMIC DNA]</scope>
    <source>
        <strain evidence="2 3">S276</strain>
    </source>
</reference>
<accession>A0A388JTH8</accession>
<name>A0A388JTH8_CHABU</name>
<dbReference type="Proteomes" id="UP000265515">
    <property type="component" value="Unassembled WGS sequence"/>
</dbReference>
<comment type="caution">
    <text evidence="2">The sequence shown here is derived from an EMBL/GenBank/DDBJ whole genome shotgun (WGS) entry which is preliminary data.</text>
</comment>
<gene>
    <name evidence="2" type="ORF">CBR_g19185</name>
</gene>
<evidence type="ECO:0000313" key="3">
    <source>
        <dbReference type="Proteomes" id="UP000265515"/>
    </source>
</evidence>
<dbReference type="EMBL" id="BFEA01000017">
    <property type="protein sequence ID" value="GBG61108.1"/>
    <property type="molecule type" value="Genomic_DNA"/>
</dbReference>
<organism evidence="2 3">
    <name type="scientific">Chara braunii</name>
    <name type="common">Braun's stonewort</name>
    <dbReference type="NCBI Taxonomy" id="69332"/>
    <lineage>
        <taxon>Eukaryota</taxon>
        <taxon>Viridiplantae</taxon>
        <taxon>Streptophyta</taxon>
        <taxon>Charophyceae</taxon>
        <taxon>Charales</taxon>
        <taxon>Characeae</taxon>
        <taxon>Chara</taxon>
    </lineage>
</organism>
<dbReference type="AlphaFoldDB" id="A0A388JTH8"/>
<evidence type="ECO:0000313" key="2">
    <source>
        <dbReference type="EMBL" id="GBG61108.1"/>
    </source>
</evidence>
<keyword evidence="3" id="KW-1185">Reference proteome</keyword>
<proteinExistence type="predicted"/>
<sequence length="112" mass="12124">MRIPLSLLPPPSSSLPLLATANGAKISFRGVIGYGCKFRDTRREQGEGSRPSRSVVATAKSAIGQTFQWKSRTSRKILHYRLLGVDAPWRNGPNDGRVSATTGPREKGNSSS</sequence>
<feature type="region of interest" description="Disordered" evidence="1">
    <location>
        <begin position="86"/>
        <end position="112"/>
    </location>
</feature>
<dbReference type="Gramene" id="GBG61108">
    <property type="protein sequence ID" value="GBG61108"/>
    <property type="gene ID" value="CBR_g19185"/>
</dbReference>